<feature type="domain" description="UPF0033" evidence="2">
    <location>
        <begin position="7"/>
        <end position="73"/>
    </location>
</feature>
<dbReference type="CDD" id="cd00291">
    <property type="entry name" value="SirA_YedF_YeeD"/>
    <property type="match status" value="1"/>
</dbReference>
<dbReference type="AlphaFoldDB" id="A0A418XV06"/>
<dbReference type="RefSeq" id="WP_022984395.1">
    <property type="nucleotide sequence ID" value="NZ_CAXGPP010000079.1"/>
</dbReference>
<dbReference type="InterPro" id="IPR001455">
    <property type="entry name" value="TusA-like"/>
</dbReference>
<dbReference type="OrthoDB" id="9797352at2"/>
<dbReference type="Pfam" id="PF01206">
    <property type="entry name" value="TusA"/>
    <property type="match status" value="1"/>
</dbReference>
<dbReference type="Proteomes" id="UP000283734">
    <property type="component" value="Unassembled WGS sequence"/>
</dbReference>
<dbReference type="Gene3D" id="3.30.110.40">
    <property type="entry name" value="TusA-like domain"/>
    <property type="match status" value="1"/>
</dbReference>
<evidence type="ECO:0000313" key="4">
    <source>
        <dbReference type="Proteomes" id="UP000283734"/>
    </source>
</evidence>
<dbReference type="PANTHER" id="PTHR33279">
    <property type="entry name" value="SULFUR CARRIER PROTEIN YEDF-RELATED"/>
    <property type="match status" value="1"/>
</dbReference>
<proteinExistence type="inferred from homology"/>
<name>A0A418XV06_9GAMM</name>
<evidence type="ECO:0000259" key="2">
    <source>
        <dbReference type="Pfam" id="PF01206"/>
    </source>
</evidence>
<accession>A0A418XV06</accession>
<gene>
    <name evidence="3" type="ORF">D4A39_14920</name>
</gene>
<evidence type="ECO:0000313" key="3">
    <source>
        <dbReference type="EMBL" id="RJG16534.1"/>
    </source>
</evidence>
<keyword evidence="4" id="KW-1185">Reference proteome</keyword>
<comment type="similarity">
    <text evidence="1">Belongs to the sulfur carrier protein TusA family.</text>
</comment>
<evidence type="ECO:0000256" key="1">
    <source>
        <dbReference type="ARBA" id="ARBA00008984"/>
    </source>
</evidence>
<comment type="caution">
    <text evidence="3">The sequence shown here is derived from an EMBL/GenBank/DDBJ whole genome shotgun (WGS) entry which is preliminary data.</text>
</comment>
<dbReference type="EMBL" id="QYYA01000005">
    <property type="protein sequence ID" value="RJG16534.1"/>
    <property type="molecule type" value="Genomic_DNA"/>
</dbReference>
<organism evidence="3 4">
    <name type="scientific">Alcanivorax profundi</name>
    <dbReference type="NCBI Taxonomy" id="2338368"/>
    <lineage>
        <taxon>Bacteria</taxon>
        <taxon>Pseudomonadati</taxon>
        <taxon>Pseudomonadota</taxon>
        <taxon>Gammaproteobacteria</taxon>
        <taxon>Oceanospirillales</taxon>
        <taxon>Alcanivoracaceae</taxon>
        <taxon>Alcanivorax</taxon>
    </lineage>
</organism>
<protein>
    <submittedName>
        <fullName evidence="3">SirA family protein</fullName>
    </submittedName>
</protein>
<dbReference type="SUPFAM" id="SSF64307">
    <property type="entry name" value="SirA-like"/>
    <property type="match status" value="1"/>
</dbReference>
<reference evidence="3 4" key="1">
    <citation type="submission" date="2018-09" db="EMBL/GenBank/DDBJ databases">
        <title>Alcanivorax profundi sp. nov., isolated from 1000 m-depth seawater of the Mariana Trench.</title>
        <authorList>
            <person name="Liu J."/>
        </authorList>
    </citation>
    <scope>NUCLEOTIDE SEQUENCE [LARGE SCALE GENOMIC DNA]</scope>
    <source>
        <strain evidence="3 4">MTEO17</strain>
    </source>
</reference>
<dbReference type="PANTHER" id="PTHR33279:SF6">
    <property type="entry name" value="SULFUR CARRIER PROTEIN YEDF-RELATED"/>
    <property type="match status" value="1"/>
</dbReference>
<dbReference type="InterPro" id="IPR036868">
    <property type="entry name" value="TusA-like_sf"/>
</dbReference>
<sequence length="83" mass="9154">MTDVIHDLDTRRLLCPMPVIKTQNKVRTLSTGDCLKVVCTDPGALNDIPAWCRINGHEVLETGEQGNECFVVLRVGEDNGALF</sequence>